<dbReference type="InterPro" id="IPR036890">
    <property type="entry name" value="HATPase_C_sf"/>
</dbReference>
<dbReference type="InterPro" id="IPR003594">
    <property type="entry name" value="HATPase_dom"/>
</dbReference>
<evidence type="ECO:0000256" key="2">
    <source>
        <dbReference type="ARBA" id="ARBA00004236"/>
    </source>
</evidence>
<dbReference type="SMART" id="SM00388">
    <property type="entry name" value="HisKA"/>
    <property type="match status" value="1"/>
</dbReference>
<organism evidence="14 15">
    <name type="scientific">Spongisporangium articulatum</name>
    <dbReference type="NCBI Taxonomy" id="3362603"/>
    <lineage>
        <taxon>Bacteria</taxon>
        <taxon>Bacillati</taxon>
        <taxon>Actinomycetota</taxon>
        <taxon>Actinomycetes</taxon>
        <taxon>Kineosporiales</taxon>
        <taxon>Kineosporiaceae</taxon>
        <taxon>Spongisporangium</taxon>
    </lineage>
</organism>
<dbReference type="EC" id="2.7.13.3" evidence="3"/>
<dbReference type="InterPro" id="IPR050351">
    <property type="entry name" value="BphY/WalK/GraS-like"/>
</dbReference>
<feature type="domain" description="PAC" evidence="13">
    <location>
        <begin position="91"/>
        <end position="145"/>
    </location>
</feature>
<keyword evidence="8" id="KW-0472">Membrane</keyword>
<dbReference type="PANTHER" id="PTHR42878:SF15">
    <property type="entry name" value="BACTERIOPHYTOCHROME"/>
    <property type="match status" value="1"/>
</dbReference>
<dbReference type="Gene3D" id="3.30.450.20">
    <property type="entry name" value="PAS domain"/>
    <property type="match status" value="1"/>
</dbReference>
<feature type="domain" description="PAS" evidence="12">
    <location>
        <begin position="20"/>
        <end position="91"/>
    </location>
</feature>
<comment type="catalytic activity">
    <reaction evidence="1">
        <text>ATP + protein L-histidine = ADP + protein N-phospho-L-histidine.</text>
        <dbReference type="EC" id="2.7.13.3"/>
    </reaction>
</comment>
<dbReference type="CDD" id="cd00082">
    <property type="entry name" value="HisKA"/>
    <property type="match status" value="1"/>
</dbReference>
<evidence type="ECO:0000256" key="10">
    <source>
        <dbReference type="SAM" id="Coils"/>
    </source>
</evidence>
<feature type="domain" description="Histidine kinase" evidence="11">
    <location>
        <begin position="174"/>
        <end position="397"/>
    </location>
</feature>
<dbReference type="PANTHER" id="PTHR42878">
    <property type="entry name" value="TWO-COMPONENT HISTIDINE KINASE"/>
    <property type="match status" value="1"/>
</dbReference>
<evidence type="ECO:0000256" key="5">
    <source>
        <dbReference type="ARBA" id="ARBA00022679"/>
    </source>
</evidence>
<protein>
    <recommendedName>
        <fullName evidence="9">Sensor-like histidine kinase SenX3</fullName>
        <ecNumber evidence="3">2.7.13.3</ecNumber>
    </recommendedName>
</protein>
<dbReference type="SUPFAM" id="SSF47384">
    <property type="entry name" value="Homodimeric domain of signal transducing histidine kinase"/>
    <property type="match status" value="1"/>
</dbReference>
<dbReference type="PRINTS" id="PR00344">
    <property type="entry name" value="BCTRLSENSOR"/>
</dbReference>
<dbReference type="PROSITE" id="PS50109">
    <property type="entry name" value="HIS_KIN"/>
    <property type="match status" value="1"/>
</dbReference>
<gene>
    <name evidence="14" type="ORF">ACIB24_19855</name>
</gene>
<dbReference type="InterPro" id="IPR003661">
    <property type="entry name" value="HisK_dim/P_dom"/>
</dbReference>
<dbReference type="InterPro" id="IPR000014">
    <property type="entry name" value="PAS"/>
</dbReference>
<name>A0ABW8ATW4_9ACTN</name>
<proteinExistence type="predicted"/>
<dbReference type="Pfam" id="PF02518">
    <property type="entry name" value="HATPase_c"/>
    <property type="match status" value="1"/>
</dbReference>
<evidence type="ECO:0000313" key="15">
    <source>
        <dbReference type="Proteomes" id="UP001612915"/>
    </source>
</evidence>
<dbReference type="SUPFAM" id="SSF55874">
    <property type="entry name" value="ATPase domain of HSP90 chaperone/DNA topoisomerase II/histidine kinase"/>
    <property type="match status" value="1"/>
</dbReference>
<keyword evidence="14" id="KW-0067">ATP-binding</keyword>
<accession>A0ABW8ATW4</accession>
<keyword evidence="15" id="KW-1185">Reference proteome</keyword>
<dbReference type="Gene3D" id="3.30.565.10">
    <property type="entry name" value="Histidine kinase-like ATPase, C-terminal domain"/>
    <property type="match status" value="1"/>
</dbReference>
<dbReference type="InterPro" id="IPR004358">
    <property type="entry name" value="Sig_transdc_His_kin-like_C"/>
</dbReference>
<evidence type="ECO:0000259" key="13">
    <source>
        <dbReference type="PROSITE" id="PS50113"/>
    </source>
</evidence>
<dbReference type="SMART" id="SM00091">
    <property type="entry name" value="PAS"/>
    <property type="match status" value="1"/>
</dbReference>
<dbReference type="InterPro" id="IPR000700">
    <property type="entry name" value="PAS-assoc_C"/>
</dbReference>
<evidence type="ECO:0000256" key="1">
    <source>
        <dbReference type="ARBA" id="ARBA00000085"/>
    </source>
</evidence>
<evidence type="ECO:0000313" key="14">
    <source>
        <dbReference type="EMBL" id="MFI7589327.1"/>
    </source>
</evidence>
<evidence type="ECO:0000256" key="4">
    <source>
        <dbReference type="ARBA" id="ARBA00022553"/>
    </source>
</evidence>
<keyword evidence="6" id="KW-0418">Kinase</keyword>
<dbReference type="Pfam" id="PF00512">
    <property type="entry name" value="HisKA"/>
    <property type="match status" value="1"/>
</dbReference>
<evidence type="ECO:0000259" key="11">
    <source>
        <dbReference type="PROSITE" id="PS50109"/>
    </source>
</evidence>
<dbReference type="SMART" id="SM00387">
    <property type="entry name" value="HATPase_c"/>
    <property type="match status" value="1"/>
</dbReference>
<dbReference type="PROSITE" id="PS50113">
    <property type="entry name" value="PAC"/>
    <property type="match status" value="1"/>
</dbReference>
<keyword evidence="4" id="KW-0597">Phosphoprotein</keyword>
<comment type="caution">
    <text evidence="14">The sequence shown here is derived from an EMBL/GenBank/DDBJ whole genome shotgun (WGS) entry which is preliminary data.</text>
</comment>
<evidence type="ECO:0000256" key="6">
    <source>
        <dbReference type="ARBA" id="ARBA00022777"/>
    </source>
</evidence>
<dbReference type="Gene3D" id="1.10.287.130">
    <property type="match status" value="1"/>
</dbReference>
<dbReference type="InterPro" id="IPR035965">
    <property type="entry name" value="PAS-like_dom_sf"/>
</dbReference>
<dbReference type="InterPro" id="IPR036097">
    <property type="entry name" value="HisK_dim/P_sf"/>
</dbReference>
<evidence type="ECO:0000256" key="8">
    <source>
        <dbReference type="ARBA" id="ARBA00023136"/>
    </source>
</evidence>
<evidence type="ECO:0000259" key="12">
    <source>
        <dbReference type="PROSITE" id="PS50112"/>
    </source>
</evidence>
<reference evidence="14 15" key="1">
    <citation type="submission" date="2024-10" db="EMBL/GenBank/DDBJ databases">
        <title>The Natural Products Discovery Center: Release of the First 8490 Sequenced Strains for Exploring Actinobacteria Biosynthetic Diversity.</title>
        <authorList>
            <person name="Kalkreuter E."/>
            <person name="Kautsar S.A."/>
            <person name="Yang D."/>
            <person name="Bader C.D."/>
            <person name="Teijaro C.N."/>
            <person name="Fluegel L."/>
            <person name="Davis C.M."/>
            <person name="Simpson J.R."/>
            <person name="Lauterbach L."/>
            <person name="Steele A.D."/>
            <person name="Gui C."/>
            <person name="Meng S."/>
            <person name="Li G."/>
            <person name="Viehrig K."/>
            <person name="Ye F."/>
            <person name="Su P."/>
            <person name="Kiefer A.F."/>
            <person name="Nichols A."/>
            <person name="Cepeda A.J."/>
            <person name="Yan W."/>
            <person name="Fan B."/>
            <person name="Jiang Y."/>
            <person name="Adhikari A."/>
            <person name="Zheng C.-J."/>
            <person name="Schuster L."/>
            <person name="Cowan T.M."/>
            <person name="Smanski M.J."/>
            <person name="Chevrette M.G."/>
            <person name="De Carvalho L.P.S."/>
            <person name="Shen B."/>
        </authorList>
    </citation>
    <scope>NUCLEOTIDE SEQUENCE [LARGE SCALE GENOMIC DNA]</scope>
    <source>
        <strain evidence="14 15">NPDC049639</strain>
    </source>
</reference>
<dbReference type="Pfam" id="PF08448">
    <property type="entry name" value="PAS_4"/>
    <property type="match status" value="1"/>
</dbReference>
<dbReference type="EMBL" id="JBITLV010000007">
    <property type="protein sequence ID" value="MFI7589327.1"/>
    <property type="molecule type" value="Genomic_DNA"/>
</dbReference>
<evidence type="ECO:0000256" key="9">
    <source>
        <dbReference type="ARBA" id="ARBA00039401"/>
    </source>
</evidence>
<dbReference type="InterPro" id="IPR013656">
    <property type="entry name" value="PAS_4"/>
</dbReference>
<dbReference type="PROSITE" id="PS50112">
    <property type="entry name" value="PAS"/>
    <property type="match status" value="1"/>
</dbReference>
<comment type="subcellular location">
    <subcellularLocation>
        <location evidence="2">Cell membrane</location>
    </subcellularLocation>
</comment>
<dbReference type="NCBIfam" id="TIGR00229">
    <property type="entry name" value="sensory_box"/>
    <property type="match status" value="1"/>
</dbReference>
<dbReference type="SUPFAM" id="SSF55785">
    <property type="entry name" value="PYP-like sensor domain (PAS domain)"/>
    <property type="match status" value="1"/>
</dbReference>
<keyword evidence="7" id="KW-0902">Two-component regulatory system</keyword>
<evidence type="ECO:0000256" key="3">
    <source>
        <dbReference type="ARBA" id="ARBA00012438"/>
    </source>
</evidence>
<sequence length="397" mass="43617">MGDARLDPRVRHGLPDARMGPEQLLALLDHTSAVVYVRDLEGRYVLVNREYERLFGVRREELLGLTDHDLFPRQVADAFRENDLQAILGGRPVTMEEVAPGEDGSLHTYVTVKFPLLDAAGKAYMICGISTDITDRKRAEDEVRLLNAELEQRVEERTAELAASTQELDAFAYSVSHDLRAPLRALHGYSQVLLEDYAGDLDETATGYLERLQANATKMDTLIESLLRLSRTTRAELHRQPVDLAELATSIVADLRAAEPGREVSLVVDGPLSATGDVHLLRAALHNLLANAWKFTARSDSAQIKVGWVAQTGRPASLAGPPGPAFVVADNGAGFDPRFAAKLFQPFQRLHHQEDFDGSGIGLAIVKRIIRRHGGDIWAESAPGEGATFYFTLPRGA</sequence>
<dbReference type="GO" id="GO:0005524">
    <property type="term" value="F:ATP binding"/>
    <property type="evidence" value="ECO:0007669"/>
    <property type="project" value="UniProtKB-KW"/>
</dbReference>
<keyword evidence="10" id="KW-0175">Coiled coil</keyword>
<keyword evidence="14" id="KW-0547">Nucleotide-binding</keyword>
<dbReference type="CDD" id="cd00130">
    <property type="entry name" value="PAS"/>
    <property type="match status" value="1"/>
</dbReference>
<dbReference type="Proteomes" id="UP001612915">
    <property type="component" value="Unassembled WGS sequence"/>
</dbReference>
<keyword evidence="5" id="KW-0808">Transferase</keyword>
<feature type="coiled-coil region" evidence="10">
    <location>
        <begin position="136"/>
        <end position="167"/>
    </location>
</feature>
<dbReference type="InterPro" id="IPR005467">
    <property type="entry name" value="His_kinase_dom"/>
</dbReference>
<evidence type="ECO:0000256" key="7">
    <source>
        <dbReference type="ARBA" id="ARBA00023012"/>
    </source>
</evidence>
<dbReference type="RefSeq" id="WP_398283921.1">
    <property type="nucleotide sequence ID" value="NZ_JBITLV010000007.1"/>
</dbReference>